<dbReference type="SUPFAM" id="SSF51735">
    <property type="entry name" value="NAD(P)-binding Rossmann-fold domains"/>
    <property type="match status" value="1"/>
</dbReference>
<feature type="domain" description="D-isomer specific 2-hydroxyacid dehydrogenase NAD-binding" evidence="3">
    <location>
        <begin position="115"/>
        <end position="285"/>
    </location>
</feature>
<dbReference type="InterPro" id="IPR006140">
    <property type="entry name" value="D-isomer_DH_NAD-bd"/>
</dbReference>
<dbReference type="FunFam" id="3.40.50.720:FF:000026">
    <property type="entry name" value="Glyoxylate/hydroxypyruvate reductase B"/>
    <property type="match status" value="1"/>
</dbReference>
<protein>
    <recommendedName>
        <fullName evidence="2">Glyoxylate reductase/hydroxypyruvate reductase</fullName>
    </recommendedName>
</protein>
<dbReference type="AlphaFoldDB" id="A0A4C1U8M5"/>
<dbReference type="PROSITE" id="PS00671">
    <property type="entry name" value="D_2_HYDROXYACID_DH_3"/>
    <property type="match status" value="1"/>
</dbReference>
<proteinExistence type="predicted"/>
<gene>
    <name evidence="4" type="ORF">EVAR_78643_1</name>
</gene>
<keyword evidence="1" id="KW-0560">Oxidoreductase</keyword>
<organism evidence="4 5">
    <name type="scientific">Eumeta variegata</name>
    <name type="common">Bagworm moth</name>
    <name type="synonym">Eumeta japonica</name>
    <dbReference type="NCBI Taxonomy" id="151549"/>
    <lineage>
        <taxon>Eukaryota</taxon>
        <taxon>Metazoa</taxon>
        <taxon>Ecdysozoa</taxon>
        <taxon>Arthropoda</taxon>
        <taxon>Hexapoda</taxon>
        <taxon>Insecta</taxon>
        <taxon>Pterygota</taxon>
        <taxon>Neoptera</taxon>
        <taxon>Endopterygota</taxon>
        <taxon>Lepidoptera</taxon>
        <taxon>Glossata</taxon>
        <taxon>Ditrysia</taxon>
        <taxon>Tineoidea</taxon>
        <taxon>Psychidae</taxon>
        <taxon>Oiketicinae</taxon>
        <taxon>Eumeta</taxon>
    </lineage>
</organism>
<dbReference type="STRING" id="151549.A0A4C1U8M5"/>
<dbReference type="InterPro" id="IPR036291">
    <property type="entry name" value="NAD(P)-bd_dom_sf"/>
</dbReference>
<evidence type="ECO:0000256" key="1">
    <source>
        <dbReference type="ARBA" id="ARBA00023002"/>
    </source>
</evidence>
<comment type="caution">
    <text evidence="4">The sequence shown here is derived from an EMBL/GenBank/DDBJ whole genome shotgun (WGS) entry which is preliminary data.</text>
</comment>
<dbReference type="PANTHER" id="PTHR10996:SF119">
    <property type="entry name" value="FI03731P-RELATED"/>
    <property type="match status" value="1"/>
</dbReference>
<dbReference type="GO" id="GO:0051287">
    <property type="term" value="F:NAD binding"/>
    <property type="evidence" value="ECO:0007669"/>
    <property type="project" value="InterPro"/>
</dbReference>
<evidence type="ECO:0000259" key="3">
    <source>
        <dbReference type="Pfam" id="PF02826"/>
    </source>
</evidence>
<dbReference type="InterPro" id="IPR050223">
    <property type="entry name" value="D-isomer_2-hydroxyacid_DH"/>
</dbReference>
<dbReference type="Gene3D" id="3.40.50.720">
    <property type="entry name" value="NAD(P)-binding Rossmann-like Domain"/>
    <property type="match status" value="2"/>
</dbReference>
<dbReference type="GO" id="GO:0005829">
    <property type="term" value="C:cytosol"/>
    <property type="evidence" value="ECO:0007669"/>
    <property type="project" value="TreeGrafter"/>
</dbReference>
<evidence type="ECO:0000313" key="4">
    <source>
        <dbReference type="EMBL" id="GBP22467.1"/>
    </source>
</evidence>
<name>A0A4C1U8M5_EUMVA</name>
<evidence type="ECO:0000313" key="5">
    <source>
        <dbReference type="Proteomes" id="UP000299102"/>
    </source>
</evidence>
<dbReference type="Pfam" id="PF02826">
    <property type="entry name" value="2-Hacid_dh_C"/>
    <property type="match status" value="1"/>
</dbReference>
<reference evidence="4 5" key="1">
    <citation type="journal article" date="2019" name="Commun. Biol.">
        <title>The bagworm genome reveals a unique fibroin gene that provides high tensile strength.</title>
        <authorList>
            <person name="Kono N."/>
            <person name="Nakamura H."/>
            <person name="Ohtoshi R."/>
            <person name="Tomita M."/>
            <person name="Numata K."/>
            <person name="Arakawa K."/>
        </authorList>
    </citation>
    <scope>NUCLEOTIDE SEQUENCE [LARGE SCALE GENOMIC DNA]</scope>
</reference>
<keyword evidence="5" id="KW-1185">Reference proteome</keyword>
<dbReference type="PANTHER" id="PTHR10996">
    <property type="entry name" value="2-HYDROXYACID DEHYDROGENASE-RELATED"/>
    <property type="match status" value="1"/>
</dbReference>
<dbReference type="InterPro" id="IPR029753">
    <property type="entry name" value="D-isomer_DH_CS"/>
</dbReference>
<dbReference type="SUPFAM" id="SSF52283">
    <property type="entry name" value="Formate/glycerate dehydrogenase catalytic domain-like"/>
    <property type="match status" value="1"/>
</dbReference>
<accession>A0A4C1U8M5</accession>
<sequence length="349" mass="38629">MFMKRVLIVNKTFPTAGVNILKKKVETTVLPYNDYDPECLPHIKKNLGNGYDGLIWNTKHKLTGELLDLAGPKLCAISTMSSGTDQVEVDEVKKRNIPLGNTLRVLDDAVADIALGLLVAAARRFKEGIADIENNEWKIGVNWTLGQDIAGTTVGVVGLGGIGQSIVRRLHGFGVARFLYSGRTQKPEAKELKAEYVDFHQLLRESDHVILVCPLTAETKHMINENTLRMMKKNAVLINVARGDLIDQNALIKALKEDWIFSAGLDVTTPEPLSRDHPLLALPNCCKFQKVCYRMRVNRPGGSTGFIGVMTPLGLDFSAPSHYCIIELEAVVTRIPLRDLLTRKLDPPL</sequence>
<dbReference type="GO" id="GO:0030267">
    <property type="term" value="F:glyoxylate reductase (NADPH) activity"/>
    <property type="evidence" value="ECO:0007669"/>
    <property type="project" value="TreeGrafter"/>
</dbReference>
<dbReference type="OrthoDB" id="298012at2759"/>
<dbReference type="GO" id="GO:0008465">
    <property type="term" value="F:hydroxypyruvate reductase (NADH) activity"/>
    <property type="evidence" value="ECO:0007669"/>
    <property type="project" value="TreeGrafter"/>
</dbReference>
<dbReference type="Proteomes" id="UP000299102">
    <property type="component" value="Unassembled WGS sequence"/>
</dbReference>
<evidence type="ECO:0000256" key="2">
    <source>
        <dbReference type="ARBA" id="ARBA00073306"/>
    </source>
</evidence>
<dbReference type="EMBL" id="BGZK01000140">
    <property type="protein sequence ID" value="GBP22467.1"/>
    <property type="molecule type" value="Genomic_DNA"/>
</dbReference>